<comment type="caution">
    <text evidence="1">The sequence shown here is derived from an EMBL/GenBank/DDBJ whole genome shotgun (WGS) entry which is preliminary data.</text>
</comment>
<organism evidence="1 2">
    <name type="scientific">Didymella pomorum</name>
    <dbReference type="NCBI Taxonomy" id="749634"/>
    <lineage>
        <taxon>Eukaryota</taxon>
        <taxon>Fungi</taxon>
        <taxon>Dikarya</taxon>
        <taxon>Ascomycota</taxon>
        <taxon>Pezizomycotina</taxon>
        <taxon>Dothideomycetes</taxon>
        <taxon>Pleosporomycetidae</taxon>
        <taxon>Pleosporales</taxon>
        <taxon>Pleosporineae</taxon>
        <taxon>Didymellaceae</taxon>
        <taxon>Didymella</taxon>
    </lineage>
</organism>
<dbReference type="EMBL" id="JAPEVA010000067">
    <property type="protein sequence ID" value="KAJ4401960.1"/>
    <property type="molecule type" value="Genomic_DNA"/>
</dbReference>
<protein>
    <submittedName>
        <fullName evidence="1">Uncharacterized protein</fullName>
    </submittedName>
</protein>
<keyword evidence="2" id="KW-1185">Reference proteome</keyword>
<dbReference type="OrthoDB" id="5386330at2759"/>
<dbReference type="AlphaFoldDB" id="A0A9W8Z8C8"/>
<dbReference type="InterPro" id="IPR021858">
    <property type="entry name" value="Fun_TF"/>
</dbReference>
<dbReference type="Proteomes" id="UP001140510">
    <property type="component" value="Unassembled WGS sequence"/>
</dbReference>
<sequence>MLHRAVLKYGDVNHNQALFHYHQACAAEILNHKIKSLGQLGPDQELFEDVSLFFFSQIQASAYGAWRAHLNAAKTLLNLWGVETLMGNPGYEFQLCHLALADIFGAAMAPASHITAEDVEQHKVYLRLLGRFKVDVCNTMVPIPEPIVRSVAAINISRAPKLPEVQCKQAEVGNPASTDAIMDSLRAFDPTVWALQRPRHTPSQATSWALLATCFQAAAVLYLVRTSPTGTYKDAADLFYGRLTKCIRELYELRQEGGTLYKYILWPMVVCGVEAVVRNDERQMKSLCGLLEQTTMDLGTLSMREAAKFLDGLWLTSTKMDHASLSRVPLDWDTIFGRGPLFLM</sequence>
<proteinExistence type="predicted"/>
<evidence type="ECO:0000313" key="1">
    <source>
        <dbReference type="EMBL" id="KAJ4401960.1"/>
    </source>
</evidence>
<gene>
    <name evidence="1" type="ORF">N0V91_007614</name>
</gene>
<evidence type="ECO:0000313" key="2">
    <source>
        <dbReference type="Proteomes" id="UP001140510"/>
    </source>
</evidence>
<reference evidence="1" key="1">
    <citation type="submission" date="2022-10" db="EMBL/GenBank/DDBJ databases">
        <title>Tapping the CABI collections for fungal endophytes: first genome assemblies for Collariella, Neodidymelliopsis, Ascochyta clinopodiicola, Didymella pomorum, Didymosphaeria variabile, Neocosmospora piperis and Neocucurbitaria cava.</title>
        <authorList>
            <person name="Hill R."/>
        </authorList>
    </citation>
    <scope>NUCLEOTIDE SEQUENCE</scope>
    <source>
        <strain evidence="1">IMI 355091</strain>
    </source>
</reference>
<name>A0A9W8Z8C8_9PLEO</name>
<accession>A0A9W8Z8C8</accession>
<dbReference type="Pfam" id="PF11951">
    <property type="entry name" value="Fungal_trans_2"/>
    <property type="match status" value="1"/>
</dbReference>